<evidence type="ECO:0000256" key="3">
    <source>
        <dbReference type="ARBA" id="ARBA00023180"/>
    </source>
</evidence>
<dbReference type="AlphaFoldDB" id="A0AAV1QP84"/>
<dbReference type="Proteomes" id="UP001314170">
    <property type="component" value="Unassembled WGS sequence"/>
</dbReference>
<dbReference type="SUPFAM" id="SSF51110">
    <property type="entry name" value="alpha-D-mannose-specific plant lectins"/>
    <property type="match status" value="1"/>
</dbReference>
<dbReference type="GO" id="GO:0005319">
    <property type="term" value="F:lipid transporter activity"/>
    <property type="evidence" value="ECO:0007669"/>
    <property type="project" value="TreeGrafter"/>
</dbReference>
<keyword evidence="1" id="KW-0732">Signal</keyword>
<dbReference type="GO" id="GO:0009706">
    <property type="term" value="C:chloroplast inner membrane"/>
    <property type="evidence" value="ECO:0007669"/>
    <property type="project" value="TreeGrafter"/>
</dbReference>
<feature type="transmembrane region" description="Helical" evidence="4">
    <location>
        <begin position="96"/>
        <end position="119"/>
    </location>
</feature>
<dbReference type="CDD" id="cd01098">
    <property type="entry name" value="PAN_AP_plant"/>
    <property type="match status" value="1"/>
</dbReference>
<dbReference type="Pfam" id="PF02470">
    <property type="entry name" value="MlaD"/>
    <property type="match status" value="1"/>
</dbReference>
<proteinExistence type="predicted"/>
<evidence type="ECO:0000256" key="1">
    <source>
        <dbReference type="ARBA" id="ARBA00022729"/>
    </source>
</evidence>
<sequence length="911" mass="101418">MVGKSVVQVSTRPPMLSSSLINASRGSSNFLPCLPARPQKKLMRVRAMSADTGHNQPPPSSSEKTNPLAVVLEVPRNLWRQTLKPLSDFGFGRRSIWEGGVGLFLVSGAVLVALSLAWLRGFQLRSKFRKYLAVIEFAQASGICTGTPVRIRGVTVGEVVHVNPSLRSIEAVVEVEDDKIFIPRNSLVEVNQSGLLMETMIDVTPRDPIPTPSVGPLDAECVKEGLIVCDRQKIKGYQGVSLDALVGIFTRIGREVEEIGVAKSYLLAERVAAVIEEAKPLLTKIKAMTEDVQPLLSEVRDSGLLKEVENLTRSLTLASEDLRRAHTSIMTPENTELIQKSIYSLIFTLKNIENISSDLLGFTGDEATRRNLKSLIKSLSSTMFISGTDVNRTGLNTPKFNPRNCNLRNMKKSKFNGLMLFLFNELTHHFAFLAPKKRVETWPYLTTVHIIFPSLLLDAKNGIAAAYIVITIKMFSLPVALSLFFHFFLLSISSFTAQAYVPSSSRFKFVNEGSFGMYIAEYGAQYRPLSIHNPPFNLFFYNTTPNAFTLALGIGGSDTILRWVWEANRANPVRENGTLTFGKDGNLVLADADGRIAWQTNTANKGVVGLELLANGNMVLHDSKGRFIWQSFDYATDTLLAGQSLQLGHTTKLVSRASDKHNVNGIYSLVIESKRLAMYYASPNSPKPFVYFLFESLSYIKKGPLEFVKFGCHADLYSGGASSLYLEYRVANSSTGGEMELARPNYNATITYLRLGMDGNIRFYTFNKEFVGGSWEVTFTLFSRDSMESECQLPERCNKFGVCKDNQCVACPLKQGLMGWSEECEPAKPPSCRSKHFSYYKVECVDHFMSKYSNGEGPMKEGDCWKKCTVDCKCLGYFYHKKTSRCWVAYDLKTLTKVADPSHVGYIKVST</sequence>
<dbReference type="EMBL" id="CAWUPB010000027">
    <property type="protein sequence ID" value="CAK7322655.1"/>
    <property type="molecule type" value="Genomic_DNA"/>
</dbReference>
<dbReference type="PROSITE" id="PS50927">
    <property type="entry name" value="BULB_LECTIN"/>
    <property type="match status" value="1"/>
</dbReference>
<keyword evidence="7" id="KW-1185">Reference proteome</keyword>
<dbReference type="PANTHER" id="PTHR34675">
    <property type="entry name" value="PROTEIN TRIGALACTOSYLDIACYLGLYCEROL 2, CHLOROPLASTIC"/>
    <property type="match status" value="1"/>
</dbReference>
<accession>A0AAV1QP84</accession>
<dbReference type="Gene3D" id="2.90.10.10">
    <property type="entry name" value="Bulb-type lectin domain"/>
    <property type="match status" value="1"/>
</dbReference>
<keyword evidence="4" id="KW-0812">Transmembrane</keyword>
<organism evidence="6 7">
    <name type="scientific">Dovyalis caffra</name>
    <dbReference type="NCBI Taxonomy" id="77055"/>
    <lineage>
        <taxon>Eukaryota</taxon>
        <taxon>Viridiplantae</taxon>
        <taxon>Streptophyta</taxon>
        <taxon>Embryophyta</taxon>
        <taxon>Tracheophyta</taxon>
        <taxon>Spermatophyta</taxon>
        <taxon>Magnoliopsida</taxon>
        <taxon>eudicotyledons</taxon>
        <taxon>Gunneridae</taxon>
        <taxon>Pentapetalae</taxon>
        <taxon>rosids</taxon>
        <taxon>fabids</taxon>
        <taxon>Malpighiales</taxon>
        <taxon>Salicaceae</taxon>
        <taxon>Flacourtieae</taxon>
        <taxon>Dovyalis</taxon>
    </lineage>
</organism>
<dbReference type="CDD" id="cd00028">
    <property type="entry name" value="B_lectin"/>
    <property type="match status" value="1"/>
</dbReference>
<dbReference type="InterPro" id="IPR039342">
    <property type="entry name" value="TGD2-like"/>
</dbReference>
<evidence type="ECO:0000313" key="6">
    <source>
        <dbReference type="EMBL" id="CAK7322655.1"/>
    </source>
</evidence>
<dbReference type="Pfam" id="PF01453">
    <property type="entry name" value="B_lectin"/>
    <property type="match status" value="1"/>
</dbReference>
<evidence type="ECO:0000313" key="7">
    <source>
        <dbReference type="Proteomes" id="UP001314170"/>
    </source>
</evidence>
<evidence type="ECO:0000259" key="5">
    <source>
        <dbReference type="PROSITE" id="PS50927"/>
    </source>
</evidence>
<dbReference type="InterPro" id="IPR036426">
    <property type="entry name" value="Bulb-type_lectin_dom_sf"/>
</dbReference>
<protein>
    <recommendedName>
        <fullName evidence="5">Bulb-type lectin domain-containing protein</fullName>
    </recommendedName>
</protein>
<reference evidence="6 7" key="1">
    <citation type="submission" date="2024-01" db="EMBL/GenBank/DDBJ databases">
        <authorList>
            <person name="Waweru B."/>
        </authorList>
    </citation>
    <scope>NUCLEOTIDE SEQUENCE [LARGE SCALE GENOMIC DNA]</scope>
</reference>
<name>A0AAV1QP84_9ROSI</name>
<dbReference type="SMART" id="SM00108">
    <property type="entry name" value="B_lectin"/>
    <property type="match status" value="1"/>
</dbReference>
<keyword evidence="2" id="KW-1015">Disulfide bond</keyword>
<keyword evidence="3" id="KW-0325">Glycoprotein</keyword>
<gene>
    <name evidence="6" type="ORF">DCAF_LOCUS266</name>
</gene>
<evidence type="ECO:0000256" key="2">
    <source>
        <dbReference type="ARBA" id="ARBA00023157"/>
    </source>
</evidence>
<dbReference type="InterPro" id="IPR003399">
    <property type="entry name" value="Mce/MlaD"/>
</dbReference>
<dbReference type="PANTHER" id="PTHR34675:SF1">
    <property type="entry name" value="PROTEIN TRIGALACTOSYLDIACYLGLYCEROL 2, CHLOROPLASTIC"/>
    <property type="match status" value="1"/>
</dbReference>
<dbReference type="InterPro" id="IPR001480">
    <property type="entry name" value="Bulb-type_lectin_dom"/>
</dbReference>
<keyword evidence="4" id="KW-1133">Transmembrane helix</keyword>
<feature type="transmembrane region" description="Helical" evidence="4">
    <location>
        <begin position="417"/>
        <end position="435"/>
    </location>
</feature>
<evidence type="ECO:0000256" key="4">
    <source>
        <dbReference type="SAM" id="Phobius"/>
    </source>
</evidence>
<dbReference type="GO" id="GO:0005543">
    <property type="term" value="F:phospholipid binding"/>
    <property type="evidence" value="ECO:0007669"/>
    <property type="project" value="TreeGrafter"/>
</dbReference>
<feature type="domain" description="Bulb-type lectin" evidence="5">
    <location>
        <begin position="514"/>
        <end position="633"/>
    </location>
</feature>
<keyword evidence="4" id="KW-0472">Membrane</keyword>
<comment type="caution">
    <text evidence="6">The sequence shown here is derived from an EMBL/GenBank/DDBJ whole genome shotgun (WGS) entry which is preliminary data.</text>
</comment>